<sequence>MRKGKGAFCLFILFMALAVLCESRVVKVPAGPLVRVEGQSVSIRCDVSDYEGPPEQDFDWNLILDGETSIPLISTFDPLYTDPSMKDRLSSGDISIKKLADDAAELTIRKVRASDSAIFRCSTPSTDSSVKGNYYADVELKVIGDSLKVAPAISQPTVSEGESVKLLCNISRAYTAHTSLSVTWSIRKGATSWEELLTFGPDDGLKVGQAFAQRYADGELILVLPGSGSYGLILKGVKPMDQGVYLCTGREWTRQPGGGKGWQNILERSEEMGNVAVTPLAQSLVVSLEKNVTLNVDDTLNLTCSVAANGLLSLGMEVVWLVKGLGGSDNQRVLLHVGRDGQVLIGSELVGMSRVQPGAFRLLLPKVQPSDSGLYSCQVKCWLPQGSGGWYQAAEKTSDSIQVRVTQLEPDFKVGLSAPRVPQFTDDPTELLCEVTNLLNMQDGRLSVTWSYANIPEDTSRPITTIASIDHHGVLVPGDLYRQRLGNGNIAVTRSGLSTFRLQLLHTQDKDKGFYSCSVAAWTRGHQGEWNKAKELKSIPVEVQWSSKTPVISVAAKQVRGASTGGSTFEMSCQVTGQNIQNPGYSVLIRFEDTAGGKSRKVLSLSADSILQLEEGMVTSRADSVALEKTGPLEYHFRLHGAQVSDRGLYYCDVTAWTRDQSNTWNSGVSAESNKIQLDFADTGPVFNVSIYSDSSQVTPGDTVKMECIMSVQGATSNTGEVAYDVQWFQSPAQTMENGAVPLISMDHWGVVKNSRGNESTLCSIERTDRDTFVLRVYHVQDRDMGEYYCSAKLWHFSPDTRLWSEGQKLTSAPVFLSINLALWDSMKNPVLYGLGAALVAGLLSIVLGLITSRCCFSRNPMHTPRSKLMDLEMD</sequence>
<comment type="caution">
    <text evidence="1">The sequence shown here is derived from an EMBL/GenBank/DDBJ whole genome shotgun (WGS) entry which is preliminary data.</text>
</comment>
<keyword evidence="2" id="KW-1185">Reference proteome</keyword>
<organism evidence="1 2">
    <name type="scientific">Pangasius djambal</name>
    <dbReference type="NCBI Taxonomy" id="1691987"/>
    <lineage>
        <taxon>Eukaryota</taxon>
        <taxon>Metazoa</taxon>
        <taxon>Chordata</taxon>
        <taxon>Craniata</taxon>
        <taxon>Vertebrata</taxon>
        <taxon>Euteleostomi</taxon>
        <taxon>Actinopterygii</taxon>
        <taxon>Neopterygii</taxon>
        <taxon>Teleostei</taxon>
        <taxon>Ostariophysi</taxon>
        <taxon>Siluriformes</taxon>
        <taxon>Pangasiidae</taxon>
        <taxon>Pangasius</taxon>
    </lineage>
</organism>
<evidence type="ECO:0000313" key="2">
    <source>
        <dbReference type="Proteomes" id="UP000830395"/>
    </source>
</evidence>
<protein>
    <submittedName>
        <fullName evidence="1">Uncharacterized protein</fullName>
    </submittedName>
</protein>
<gene>
    <name evidence="1" type="ORF">PDJAM_G00210840</name>
</gene>
<reference evidence="1" key="1">
    <citation type="submission" date="2020-02" db="EMBL/GenBank/DDBJ databases">
        <title>Genome sequencing of the panga catfish, Pangasius djambal.</title>
        <authorList>
            <person name="Wen M."/>
            <person name="Zahm M."/>
            <person name="Roques C."/>
            <person name="Cabau C."/>
            <person name="Klopp C."/>
            <person name="Donnadieu C."/>
            <person name="Jouanno E."/>
            <person name="Avarre J.-C."/>
            <person name="Campet M."/>
            <person name="Ha T."/>
            <person name="Dugue R."/>
            <person name="Lampietro C."/>
            <person name="Louis A."/>
            <person name="Herpin A."/>
            <person name="Echchiki A."/>
            <person name="Berthelot C."/>
            <person name="Parey E."/>
            <person name="Roest-Crollius H."/>
            <person name="Braasch I."/>
            <person name="Postlethwait J.H."/>
            <person name="Bobe J."/>
            <person name="Montfort J."/>
            <person name="Bouchez O."/>
            <person name="Begum T."/>
            <person name="Schartl M."/>
            <person name="Gustiano R."/>
            <person name="Guiguen Y."/>
        </authorList>
    </citation>
    <scope>NUCLEOTIDE SEQUENCE</scope>
    <source>
        <strain evidence="1">Pdj_M5554</strain>
    </source>
</reference>
<evidence type="ECO:0000313" key="1">
    <source>
        <dbReference type="EMBL" id="MCJ8732390.1"/>
    </source>
</evidence>
<accession>A0ACC5Y9U5</accession>
<dbReference type="Proteomes" id="UP000830395">
    <property type="component" value="Chromosome 5"/>
</dbReference>
<dbReference type="EMBL" id="CM040979">
    <property type="protein sequence ID" value="MCJ8732390.1"/>
    <property type="molecule type" value="Genomic_DNA"/>
</dbReference>
<name>A0ACC5Y9U5_9TELE</name>
<proteinExistence type="predicted"/>